<gene>
    <name evidence="2" type="ORF">B0J13DRAFT_642169</name>
</gene>
<dbReference type="InterPro" id="IPR037459">
    <property type="entry name" value="RhgT-like"/>
</dbReference>
<name>A0A9P9E343_9HYPO</name>
<keyword evidence="2" id="KW-0378">Hydrolase</keyword>
<evidence type="ECO:0000313" key="3">
    <source>
        <dbReference type="Proteomes" id="UP000717696"/>
    </source>
</evidence>
<comment type="caution">
    <text evidence="2">The sequence shown here is derived from an EMBL/GenBank/DDBJ whole genome shotgun (WGS) entry which is preliminary data.</text>
</comment>
<accession>A0A9P9E343</accession>
<feature type="compositionally biased region" description="Basic and acidic residues" evidence="1">
    <location>
        <begin position="286"/>
        <end position="295"/>
    </location>
</feature>
<proteinExistence type="predicted"/>
<dbReference type="InterPro" id="IPR036514">
    <property type="entry name" value="SGNH_hydro_sf"/>
</dbReference>
<dbReference type="Gene3D" id="3.40.50.1110">
    <property type="entry name" value="SGNH hydrolase"/>
    <property type="match status" value="1"/>
</dbReference>
<dbReference type="PANTHER" id="PTHR43695:SF2">
    <property type="entry name" value="PUTATIVE (AFU_ORTHOLOGUE AFUA_2G17250)-RELATED"/>
    <property type="match status" value="1"/>
</dbReference>
<sequence>MKLHHVLSPAIFFGGVIGKGTDGVVGGPIGAPSKFTPPKPPYFLIAGDSTAARDYGWGDGFFRNVKNSASGKNYAKWGATTETYRFDKCWDRVLDKAEEAAENHLPVVMLQFGHYHEIEGRDMRVNEYRSSLVEMTREVVAAGGVPVVLSPLPRRVFKNNRKIGSVSWSKEPLEEVRWAALNLDGYGAETLDLYGAAAEYLNSIGEALAVNYQHEPGEDTLLNDMGSNVFGTMVADLLQRKMPELSPYFQSRRAVSTRIWAGVYTGGDEKTDPAYDDQGPDLPSIDVKKTHDLDP</sequence>
<dbReference type="SUPFAM" id="SSF52266">
    <property type="entry name" value="SGNH hydrolase"/>
    <property type="match status" value="1"/>
</dbReference>
<dbReference type="PANTHER" id="PTHR43695">
    <property type="entry name" value="PUTATIVE (AFU_ORTHOLOGUE AFUA_2G17250)-RELATED"/>
    <property type="match status" value="1"/>
</dbReference>
<dbReference type="OrthoDB" id="5041285at2759"/>
<keyword evidence="3" id="KW-1185">Reference proteome</keyword>
<dbReference type="EMBL" id="JAGMUU010000019">
    <property type="protein sequence ID" value="KAH7131469.1"/>
    <property type="molecule type" value="Genomic_DNA"/>
</dbReference>
<evidence type="ECO:0000256" key="1">
    <source>
        <dbReference type="SAM" id="MobiDB-lite"/>
    </source>
</evidence>
<evidence type="ECO:0000313" key="2">
    <source>
        <dbReference type="EMBL" id="KAH7131469.1"/>
    </source>
</evidence>
<dbReference type="Proteomes" id="UP000717696">
    <property type="component" value="Unassembled WGS sequence"/>
</dbReference>
<dbReference type="GO" id="GO:0016787">
    <property type="term" value="F:hydrolase activity"/>
    <property type="evidence" value="ECO:0007669"/>
    <property type="project" value="UniProtKB-KW"/>
</dbReference>
<dbReference type="AlphaFoldDB" id="A0A9P9E343"/>
<organism evidence="2 3">
    <name type="scientific">Dactylonectria estremocensis</name>
    <dbReference type="NCBI Taxonomy" id="1079267"/>
    <lineage>
        <taxon>Eukaryota</taxon>
        <taxon>Fungi</taxon>
        <taxon>Dikarya</taxon>
        <taxon>Ascomycota</taxon>
        <taxon>Pezizomycotina</taxon>
        <taxon>Sordariomycetes</taxon>
        <taxon>Hypocreomycetidae</taxon>
        <taxon>Hypocreales</taxon>
        <taxon>Nectriaceae</taxon>
        <taxon>Dactylonectria</taxon>
    </lineage>
</organism>
<protein>
    <submittedName>
        <fullName evidence="2">SGNH hydrolase-type esterase domain-containing protein</fullName>
    </submittedName>
</protein>
<reference evidence="2" key="1">
    <citation type="journal article" date="2021" name="Nat. Commun.">
        <title>Genetic determinants of endophytism in the Arabidopsis root mycobiome.</title>
        <authorList>
            <person name="Mesny F."/>
            <person name="Miyauchi S."/>
            <person name="Thiergart T."/>
            <person name="Pickel B."/>
            <person name="Atanasova L."/>
            <person name="Karlsson M."/>
            <person name="Huettel B."/>
            <person name="Barry K.W."/>
            <person name="Haridas S."/>
            <person name="Chen C."/>
            <person name="Bauer D."/>
            <person name="Andreopoulos W."/>
            <person name="Pangilinan J."/>
            <person name="LaButti K."/>
            <person name="Riley R."/>
            <person name="Lipzen A."/>
            <person name="Clum A."/>
            <person name="Drula E."/>
            <person name="Henrissat B."/>
            <person name="Kohler A."/>
            <person name="Grigoriev I.V."/>
            <person name="Martin F.M."/>
            <person name="Hacquard S."/>
        </authorList>
    </citation>
    <scope>NUCLEOTIDE SEQUENCE</scope>
    <source>
        <strain evidence="2">MPI-CAGE-AT-0021</strain>
    </source>
</reference>
<feature type="region of interest" description="Disordered" evidence="1">
    <location>
        <begin position="267"/>
        <end position="295"/>
    </location>
</feature>